<dbReference type="RefSeq" id="XP_016451872.2">
    <property type="nucleotide sequence ID" value="XM_016596386.2"/>
</dbReference>
<dbReference type="Pfam" id="PF02458">
    <property type="entry name" value="Transferase"/>
    <property type="match status" value="1"/>
</dbReference>
<dbReference type="PaxDb" id="4097-A0A1S3YIU4"/>
<dbReference type="Proteomes" id="UP000790787">
    <property type="component" value="Chromosome 10"/>
</dbReference>
<accession>A0A1S3YIU4</accession>
<evidence type="ECO:0000256" key="2">
    <source>
        <dbReference type="ARBA" id="ARBA00023315"/>
    </source>
</evidence>
<evidence type="ECO:0000313" key="4">
    <source>
        <dbReference type="RefSeq" id="XP_016451872.2"/>
    </source>
</evidence>
<dbReference type="Gene3D" id="3.30.559.10">
    <property type="entry name" value="Chloramphenicol acetyltransferase-like domain"/>
    <property type="match status" value="2"/>
</dbReference>
<evidence type="ECO:0000313" key="3">
    <source>
        <dbReference type="Proteomes" id="UP000790787"/>
    </source>
</evidence>
<protein>
    <submittedName>
        <fullName evidence="4">Coumaroyl-CoA:anthocyanidin 3-O-glucoside-6''-O-coumaroyltransferase 2-like</fullName>
    </submittedName>
</protein>
<reference evidence="3" key="1">
    <citation type="journal article" date="2014" name="Nat. Commun.">
        <title>The tobacco genome sequence and its comparison with those of tomato and potato.</title>
        <authorList>
            <person name="Sierro N."/>
            <person name="Battey J.N."/>
            <person name="Ouadi S."/>
            <person name="Bakaher N."/>
            <person name="Bovet L."/>
            <person name="Willig A."/>
            <person name="Goepfert S."/>
            <person name="Peitsch M.C."/>
            <person name="Ivanov N.V."/>
        </authorList>
    </citation>
    <scope>NUCLEOTIDE SEQUENCE [LARGE SCALE GENOMIC DNA]</scope>
</reference>
<dbReference type="STRING" id="4097.A0A1S3YIU4"/>
<dbReference type="OrthoDB" id="1862401at2759"/>
<dbReference type="PANTHER" id="PTHR31625">
    <property type="match status" value="1"/>
</dbReference>
<sequence length="475" mass="53145">MAPLQQKIKVLECCQVSPPSGSVPSTILPLTFLDIPWLLFSPSQPLFFYDFPHTTSHFKQTILSNFKTSLSFTLQYFFPLAGNLIIPPQPALPHLSYTSGDSVSLTIAESTADFNQLSGYNQIRGVQDFHQLVPQMPKNCDLLGIDQESRYSLLAVQITIFPECGISIGFSLCHVAADERTFNNFLKVWAAIFRTGLELYLPALNKNLPYYDRSVIHDINGLEPILWKQWWNQICLPKFLVDNFSDMVRSTFVMGRPEMEVIKGWIVSRSEKVFGSVQLLLSPYVITCSYIWVCWLKANMQHIEDPIEKTEPHYFGFIAGGITRLGYSVPVTYVGNCIAFGRAMARRNELLGENGIVFAAKAIGDTINELDRNVLGGVENWISDWKVFCGSGLHITVTGSPKVDLYSLDFGLGGPRKIEEISIDNTGSVSLCESREMVGGIEIGLALPLAKMEAFRVLYNEGLKIFPKTLPRDMG</sequence>
<dbReference type="SMR" id="A0A1S3YIU4"/>
<dbReference type="InterPro" id="IPR051504">
    <property type="entry name" value="Plant_metabolite_acyltrans"/>
</dbReference>
<reference evidence="4" key="2">
    <citation type="submission" date="2025-08" db="UniProtKB">
        <authorList>
            <consortium name="RefSeq"/>
        </authorList>
    </citation>
    <scope>IDENTIFICATION</scope>
    <source>
        <tissue evidence="4">Leaf</tissue>
    </source>
</reference>
<evidence type="ECO:0000256" key="1">
    <source>
        <dbReference type="ARBA" id="ARBA00022679"/>
    </source>
</evidence>
<keyword evidence="3" id="KW-1185">Reference proteome</keyword>
<keyword evidence="1" id="KW-0808">Transferase</keyword>
<organism evidence="3 4">
    <name type="scientific">Nicotiana tabacum</name>
    <name type="common">Common tobacco</name>
    <dbReference type="NCBI Taxonomy" id="4097"/>
    <lineage>
        <taxon>Eukaryota</taxon>
        <taxon>Viridiplantae</taxon>
        <taxon>Streptophyta</taxon>
        <taxon>Embryophyta</taxon>
        <taxon>Tracheophyta</taxon>
        <taxon>Spermatophyta</taxon>
        <taxon>Magnoliopsida</taxon>
        <taxon>eudicotyledons</taxon>
        <taxon>Gunneridae</taxon>
        <taxon>Pentapetalae</taxon>
        <taxon>asterids</taxon>
        <taxon>lamiids</taxon>
        <taxon>Solanales</taxon>
        <taxon>Solanaceae</taxon>
        <taxon>Nicotianoideae</taxon>
        <taxon>Nicotianeae</taxon>
        <taxon>Nicotiana</taxon>
    </lineage>
</organism>
<name>A0A1S3YIU4_TOBAC</name>
<dbReference type="RefSeq" id="XP_016451872.1">
    <property type="nucleotide sequence ID" value="XM_016596386.1"/>
</dbReference>
<dbReference type="OMA" id="EECHISP"/>
<dbReference type="AlphaFoldDB" id="A0A1S3YIU4"/>
<proteinExistence type="predicted"/>
<keyword evidence="2" id="KW-0012">Acyltransferase</keyword>
<dbReference type="KEGG" id="nta:107776486"/>
<dbReference type="GO" id="GO:0016747">
    <property type="term" value="F:acyltransferase activity, transferring groups other than amino-acyl groups"/>
    <property type="evidence" value="ECO:0007669"/>
    <property type="project" value="UniProtKB-ARBA"/>
</dbReference>
<dbReference type="GeneID" id="107776486"/>
<dbReference type="InterPro" id="IPR023213">
    <property type="entry name" value="CAT-like_dom_sf"/>
</dbReference>
<gene>
    <name evidence="4" type="primary">LOC107776486</name>
</gene>